<protein>
    <submittedName>
        <fullName evidence="1">Uncharacterized protein</fullName>
    </submittedName>
</protein>
<reference evidence="1" key="1">
    <citation type="submission" date="2017-11" db="EMBL/GenBank/DDBJ databases">
        <title>Complete Genome Sequence from Moraxella oslensis YHS isolated from human skin.</title>
        <authorList>
            <person name="Lee K."/>
            <person name="Lim J.Y."/>
            <person name="Hwang I."/>
        </authorList>
    </citation>
    <scope>NUCLEOTIDE SEQUENCE</scope>
    <source>
        <strain evidence="1">YHS</strain>
    </source>
</reference>
<name>A0AAD0ACH6_FAUOS</name>
<organism evidence="1">
    <name type="scientific">Faucicola osloensis</name>
    <name type="common">Moraxella osloensis</name>
    <dbReference type="NCBI Taxonomy" id="34062"/>
    <lineage>
        <taxon>Bacteria</taxon>
        <taxon>Pseudomonadati</taxon>
        <taxon>Pseudomonadota</taxon>
        <taxon>Gammaproteobacteria</taxon>
        <taxon>Moraxellales</taxon>
        <taxon>Moraxellaceae</taxon>
        <taxon>Faucicola</taxon>
    </lineage>
</organism>
<dbReference type="AlphaFoldDB" id="A0AAD0ACH6"/>
<evidence type="ECO:0000313" key="1">
    <source>
        <dbReference type="EMBL" id="ATQ82675.1"/>
    </source>
</evidence>
<dbReference type="EMBL" id="CP024176">
    <property type="protein sequence ID" value="ATQ82675.1"/>
    <property type="molecule type" value="Genomic_DNA"/>
</dbReference>
<accession>A0AAD0ACH6</accession>
<proteinExistence type="predicted"/>
<gene>
    <name evidence="1" type="ORF">YHS_01840</name>
</gene>
<sequence>MINQSLHFEITGNDATRLIQACQHLGIQPAQAFQHFVAQLSANAEQKPVTTEPTTEQIRAKKLARAGGLAQYANPDLIPLEHQAVTKTLKAKYSTNLK</sequence>